<protein>
    <submittedName>
        <fullName evidence="1">Uncharacterized protein</fullName>
    </submittedName>
</protein>
<dbReference type="Proteomes" id="UP001054837">
    <property type="component" value="Unassembled WGS sequence"/>
</dbReference>
<evidence type="ECO:0000313" key="2">
    <source>
        <dbReference type="Proteomes" id="UP001054837"/>
    </source>
</evidence>
<reference evidence="1 2" key="1">
    <citation type="submission" date="2021-06" db="EMBL/GenBank/DDBJ databases">
        <title>Caerostris darwini draft genome.</title>
        <authorList>
            <person name="Kono N."/>
            <person name="Arakawa K."/>
        </authorList>
    </citation>
    <scope>NUCLEOTIDE SEQUENCE [LARGE SCALE GENOMIC DNA]</scope>
</reference>
<comment type="caution">
    <text evidence="1">The sequence shown here is derived from an EMBL/GenBank/DDBJ whole genome shotgun (WGS) entry which is preliminary data.</text>
</comment>
<gene>
    <name evidence="1" type="ORF">CDAR_368141</name>
</gene>
<keyword evidence="2" id="KW-1185">Reference proteome</keyword>
<proteinExistence type="predicted"/>
<organism evidence="1 2">
    <name type="scientific">Caerostris darwini</name>
    <dbReference type="NCBI Taxonomy" id="1538125"/>
    <lineage>
        <taxon>Eukaryota</taxon>
        <taxon>Metazoa</taxon>
        <taxon>Ecdysozoa</taxon>
        <taxon>Arthropoda</taxon>
        <taxon>Chelicerata</taxon>
        <taxon>Arachnida</taxon>
        <taxon>Araneae</taxon>
        <taxon>Araneomorphae</taxon>
        <taxon>Entelegynae</taxon>
        <taxon>Araneoidea</taxon>
        <taxon>Araneidae</taxon>
        <taxon>Caerostris</taxon>
    </lineage>
</organism>
<evidence type="ECO:0000313" key="1">
    <source>
        <dbReference type="EMBL" id="GIY57425.1"/>
    </source>
</evidence>
<sequence>MRSLQHLLWRTFSEIGQIRAIDSKALSFGMGAMDRSSLCPKMEWFNAGEWKRVFLWYILSNIEFATNMVLMANDLGLKSQEFENDSNNIDRFPIVAIYKHCSFKCWFIRLNILCKINHQQ</sequence>
<accession>A0AAV4UI99</accession>
<name>A0AAV4UI99_9ARAC</name>
<dbReference type="EMBL" id="BPLQ01011335">
    <property type="protein sequence ID" value="GIY57425.1"/>
    <property type="molecule type" value="Genomic_DNA"/>
</dbReference>
<dbReference type="AlphaFoldDB" id="A0AAV4UI99"/>